<dbReference type="Proteomes" id="UP001165685">
    <property type="component" value="Unassembled WGS sequence"/>
</dbReference>
<proteinExistence type="predicted"/>
<evidence type="ECO:0000313" key="2">
    <source>
        <dbReference type="Proteomes" id="UP001165685"/>
    </source>
</evidence>
<sequence>MSWTGVWAVGAVPWAEAEGIAEAFSQAAAAGGDDALSHRVLDLMAPVAGAEPFVATARKADPAAALLHALGADGPNVLPGVGGNFILSPDEVGGAVTALAAVAEGDDEEVRRVRAEAAAWMDEAGDEPGFRPGDLLTGPLAAMRTALGRKSAVAGVSQRY</sequence>
<name>A0ABT4TV45_9ACTN</name>
<comment type="caution">
    <text evidence="1">The sequence shown here is derived from an EMBL/GenBank/DDBJ whole genome shotgun (WGS) entry which is preliminary data.</text>
</comment>
<gene>
    <name evidence="1" type="ORF">O4U47_28880</name>
</gene>
<accession>A0ABT4TV45</accession>
<evidence type="ECO:0000313" key="1">
    <source>
        <dbReference type="EMBL" id="MDA2808558.1"/>
    </source>
</evidence>
<reference evidence="1" key="1">
    <citation type="submission" date="2023-01" db="EMBL/GenBank/DDBJ databases">
        <title>Draft genome sequence of Nocardiopsis sp. LSu2-4 isolated from halophytes.</title>
        <authorList>
            <person name="Duangmal K."/>
            <person name="Chantavorakit T."/>
        </authorList>
    </citation>
    <scope>NUCLEOTIDE SEQUENCE</scope>
    <source>
        <strain evidence="1">LSu2-4</strain>
    </source>
</reference>
<dbReference type="RefSeq" id="WP_270681149.1">
    <property type="nucleotide sequence ID" value="NZ_JAQFWP010000090.1"/>
</dbReference>
<keyword evidence="2" id="KW-1185">Reference proteome</keyword>
<organism evidence="1 2">
    <name type="scientific">Nocardiopsis suaedae</name>
    <dbReference type="NCBI Taxonomy" id="3018444"/>
    <lineage>
        <taxon>Bacteria</taxon>
        <taxon>Bacillati</taxon>
        <taxon>Actinomycetota</taxon>
        <taxon>Actinomycetes</taxon>
        <taxon>Streptosporangiales</taxon>
        <taxon>Nocardiopsidaceae</taxon>
        <taxon>Nocardiopsis</taxon>
    </lineage>
</organism>
<dbReference type="EMBL" id="JAQFWP010000090">
    <property type="protein sequence ID" value="MDA2808558.1"/>
    <property type="molecule type" value="Genomic_DNA"/>
</dbReference>
<protein>
    <submittedName>
        <fullName evidence="1">Uncharacterized protein</fullName>
    </submittedName>
</protein>